<keyword evidence="9" id="KW-1185">Reference proteome</keyword>
<proteinExistence type="inferred from homology"/>
<dbReference type="PANTHER" id="PTHR21000:SF5">
    <property type="entry name" value="DIHYDROXY-ACID DEHYDRATASE, MITOCHONDRIAL"/>
    <property type="match status" value="1"/>
</dbReference>
<reference evidence="8" key="1">
    <citation type="journal article" date="2014" name="Int. J. Syst. Evol. Microbiol.">
        <title>Complete genome sequence of Corynebacterium casei LMG S-19264T (=DSM 44701T), isolated from a smear-ripened cheese.</title>
        <authorList>
            <consortium name="US DOE Joint Genome Institute (JGI-PGF)"/>
            <person name="Walter F."/>
            <person name="Albersmeier A."/>
            <person name="Kalinowski J."/>
            <person name="Ruckert C."/>
        </authorList>
    </citation>
    <scope>NUCLEOTIDE SEQUENCE</scope>
    <source>
        <strain evidence="8">NBRC 112290</strain>
    </source>
</reference>
<gene>
    <name evidence="8" type="ORF">GCM10025875_07430</name>
</gene>
<dbReference type="EMBL" id="BSUM01000001">
    <property type="protein sequence ID" value="GMA30751.1"/>
    <property type="molecule type" value="Genomic_DNA"/>
</dbReference>
<evidence type="ECO:0000256" key="6">
    <source>
        <dbReference type="SAM" id="MobiDB-lite"/>
    </source>
</evidence>
<dbReference type="PANTHER" id="PTHR21000">
    <property type="entry name" value="DIHYDROXY-ACID DEHYDRATASE DAD"/>
    <property type="match status" value="1"/>
</dbReference>
<dbReference type="Proteomes" id="UP001157161">
    <property type="component" value="Unassembled WGS sequence"/>
</dbReference>
<feature type="compositionally biased region" description="Polar residues" evidence="6">
    <location>
        <begin position="98"/>
        <end position="107"/>
    </location>
</feature>
<dbReference type="SUPFAM" id="SSF143975">
    <property type="entry name" value="IlvD/EDD N-terminal domain-like"/>
    <property type="match status" value="1"/>
</dbReference>
<evidence type="ECO:0000259" key="7">
    <source>
        <dbReference type="Pfam" id="PF00920"/>
    </source>
</evidence>
<keyword evidence="5" id="KW-0028">Amino-acid biosynthesis</keyword>
<keyword evidence="2" id="KW-0479">Metal-binding</keyword>
<dbReference type="GO" id="GO:0009082">
    <property type="term" value="P:branched-chain amino acid biosynthetic process"/>
    <property type="evidence" value="ECO:0007669"/>
    <property type="project" value="UniProtKB-KW"/>
</dbReference>
<dbReference type="Pfam" id="PF00920">
    <property type="entry name" value="ILVD_EDD_N"/>
    <property type="match status" value="1"/>
</dbReference>
<evidence type="ECO:0000313" key="9">
    <source>
        <dbReference type="Proteomes" id="UP001157161"/>
    </source>
</evidence>
<protein>
    <recommendedName>
        <fullName evidence="7">Dihydroxy-acid/6-phosphogluconate dehydratase N-terminal domain-containing protein</fullName>
    </recommendedName>
</protein>
<feature type="domain" description="Dihydroxy-acid/6-phosphogluconate dehydratase N-terminal" evidence="7">
    <location>
        <begin position="43"/>
        <end position="74"/>
    </location>
</feature>
<dbReference type="InterPro" id="IPR000581">
    <property type="entry name" value="ILV_EDD_N"/>
</dbReference>
<comment type="similarity">
    <text evidence="1">Belongs to the IlvD/Edd family.</text>
</comment>
<dbReference type="GO" id="GO:0004160">
    <property type="term" value="F:dihydroxy-acid dehydratase activity"/>
    <property type="evidence" value="ECO:0007669"/>
    <property type="project" value="TreeGrafter"/>
</dbReference>
<name>A0AA37XCY3_9MICO</name>
<evidence type="ECO:0000256" key="1">
    <source>
        <dbReference type="ARBA" id="ARBA00006486"/>
    </source>
</evidence>
<evidence type="ECO:0000256" key="2">
    <source>
        <dbReference type="ARBA" id="ARBA00022714"/>
    </source>
</evidence>
<evidence type="ECO:0000313" key="8">
    <source>
        <dbReference type="EMBL" id="GMA30751.1"/>
    </source>
</evidence>
<evidence type="ECO:0000256" key="4">
    <source>
        <dbReference type="ARBA" id="ARBA00023239"/>
    </source>
</evidence>
<comment type="caution">
    <text evidence="8">The sequence shown here is derived from an EMBL/GenBank/DDBJ whole genome shotgun (WGS) entry which is preliminary data.</text>
</comment>
<reference evidence="8" key="2">
    <citation type="submission" date="2023-02" db="EMBL/GenBank/DDBJ databases">
        <authorList>
            <person name="Sun Q."/>
            <person name="Mori K."/>
        </authorList>
    </citation>
    <scope>NUCLEOTIDE SEQUENCE</scope>
    <source>
        <strain evidence="8">NBRC 112290</strain>
    </source>
</reference>
<keyword evidence="4" id="KW-0456">Lyase</keyword>
<dbReference type="InterPro" id="IPR050165">
    <property type="entry name" value="DHAD_IlvD/Edd"/>
</dbReference>
<keyword evidence="2" id="KW-0001">2Fe-2S</keyword>
<keyword evidence="3" id="KW-0411">Iron-sulfur</keyword>
<dbReference type="GO" id="GO:0051537">
    <property type="term" value="F:2 iron, 2 sulfur cluster binding"/>
    <property type="evidence" value="ECO:0007669"/>
    <property type="project" value="UniProtKB-KW"/>
</dbReference>
<sequence>MSETVNAGVDIKPRSRQVTDGIEATASRGMLRAVGMGDDDWVKPQIGVASSWNEITPCNLSLDRLAKAVKEGCTPGAATRSSSAPSRCPTASRWVTRGCTSRSSRAM</sequence>
<feature type="region of interest" description="Disordered" evidence="6">
    <location>
        <begin position="74"/>
        <end position="107"/>
    </location>
</feature>
<evidence type="ECO:0000256" key="3">
    <source>
        <dbReference type="ARBA" id="ARBA00023014"/>
    </source>
</evidence>
<keyword evidence="2" id="KW-0408">Iron</keyword>
<accession>A0AA37XCY3</accession>
<keyword evidence="5" id="KW-0100">Branched-chain amino acid biosynthesis</keyword>
<organism evidence="8 9">
    <name type="scientific">Litorihabitans aurantiacus</name>
    <dbReference type="NCBI Taxonomy" id="1930061"/>
    <lineage>
        <taxon>Bacteria</taxon>
        <taxon>Bacillati</taxon>
        <taxon>Actinomycetota</taxon>
        <taxon>Actinomycetes</taxon>
        <taxon>Micrococcales</taxon>
        <taxon>Beutenbergiaceae</taxon>
        <taxon>Litorihabitans</taxon>
    </lineage>
</organism>
<dbReference type="InterPro" id="IPR037237">
    <property type="entry name" value="IlvD/EDD_N"/>
</dbReference>
<evidence type="ECO:0000256" key="5">
    <source>
        <dbReference type="ARBA" id="ARBA00023304"/>
    </source>
</evidence>
<dbReference type="AlphaFoldDB" id="A0AA37XCY3"/>